<keyword evidence="1" id="KW-0812">Transmembrane</keyword>
<name>A0A319D2C8_9EURO</name>
<sequence length="92" mass="10969">MLKRVRYPVRRCRLQTAWCRVQHRQRVLLSGWLTGWLAVYLSVCMLCLVGPTGRWHEMRWVSFRVQITTLRGRWGGWVGDENNNKKKIKTLA</sequence>
<evidence type="ECO:0000256" key="1">
    <source>
        <dbReference type="SAM" id="Phobius"/>
    </source>
</evidence>
<organism evidence="2 3">
    <name type="scientific">Aspergillus ellipticus CBS 707.79</name>
    <dbReference type="NCBI Taxonomy" id="1448320"/>
    <lineage>
        <taxon>Eukaryota</taxon>
        <taxon>Fungi</taxon>
        <taxon>Dikarya</taxon>
        <taxon>Ascomycota</taxon>
        <taxon>Pezizomycotina</taxon>
        <taxon>Eurotiomycetes</taxon>
        <taxon>Eurotiomycetidae</taxon>
        <taxon>Eurotiales</taxon>
        <taxon>Aspergillaceae</taxon>
        <taxon>Aspergillus</taxon>
        <taxon>Aspergillus subgen. Circumdati</taxon>
    </lineage>
</organism>
<reference evidence="2 3" key="1">
    <citation type="submission" date="2018-02" db="EMBL/GenBank/DDBJ databases">
        <title>The genomes of Aspergillus section Nigri reveals drivers in fungal speciation.</title>
        <authorList>
            <consortium name="DOE Joint Genome Institute"/>
            <person name="Vesth T.C."/>
            <person name="Nybo J."/>
            <person name="Theobald S."/>
            <person name="Brandl J."/>
            <person name="Frisvad J.C."/>
            <person name="Nielsen K.F."/>
            <person name="Lyhne E.K."/>
            <person name="Kogle M.E."/>
            <person name="Kuo A."/>
            <person name="Riley R."/>
            <person name="Clum A."/>
            <person name="Nolan M."/>
            <person name="Lipzen A."/>
            <person name="Salamov A."/>
            <person name="Henrissat B."/>
            <person name="Wiebenga A."/>
            <person name="De vries R.P."/>
            <person name="Grigoriev I.V."/>
            <person name="Mortensen U.H."/>
            <person name="Andersen M.R."/>
            <person name="Baker S.E."/>
        </authorList>
    </citation>
    <scope>NUCLEOTIDE SEQUENCE [LARGE SCALE GENOMIC DNA]</scope>
    <source>
        <strain evidence="2 3">CBS 707.79</strain>
    </source>
</reference>
<keyword evidence="1" id="KW-1133">Transmembrane helix</keyword>
<keyword evidence="3" id="KW-1185">Reference proteome</keyword>
<proteinExistence type="predicted"/>
<feature type="transmembrane region" description="Helical" evidence="1">
    <location>
        <begin position="27"/>
        <end position="51"/>
    </location>
</feature>
<evidence type="ECO:0000313" key="2">
    <source>
        <dbReference type="EMBL" id="PYH91201.1"/>
    </source>
</evidence>
<keyword evidence="1" id="KW-0472">Membrane</keyword>
<dbReference type="VEuPathDB" id="FungiDB:BO71DRAFT_55850"/>
<protein>
    <submittedName>
        <fullName evidence="2">Uncharacterized protein</fullName>
    </submittedName>
</protein>
<gene>
    <name evidence="2" type="ORF">BO71DRAFT_55850</name>
</gene>
<dbReference type="Proteomes" id="UP000247810">
    <property type="component" value="Unassembled WGS sequence"/>
</dbReference>
<accession>A0A319D2C8</accession>
<dbReference type="EMBL" id="KZ825953">
    <property type="protein sequence ID" value="PYH91201.1"/>
    <property type="molecule type" value="Genomic_DNA"/>
</dbReference>
<evidence type="ECO:0000313" key="3">
    <source>
        <dbReference type="Proteomes" id="UP000247810"/>
    </source>
</evidence>
<dbReference type="AlphaFoldDB" id="A0A319D2C8"/>